<dbReference type="EMBL" id="CADCTH010000112">
    <property type="protein sequence ID" value="CAA9226587.1"/>
    <property type="molecule type" value="Genomic_DNA"/>
</dbReference>
<keyword evidence="6" id="KW-0573">Peptidoglycan synthesis</keyword>
<evidence type="ECO:0000256" key="4">
    <source>
        <dbReference type="ARBA" id="ARBA00022840"/>
    </source>
</evidence>
<accession>A0A6J4HMM2</accession>
<evidence type="ECO:0000256" key="7">
    <source>
        <dbReference type="ARBA" id="ARBA00023306"/>
    </source>
</evidence>
<dbReference type="InterPro" id="IPR004101">
    <property type="entry name" value="Mur_ligase_C"/>
</dbReference>
<dbReference type="Pfam" id="PF01225">
    <property type="entry name" value="Mur_ligase"/>
    <property type="match status" value="1"/>
</dbReference>
<feature type="domain" description="Mur ligase N-terminal catalytic" evidence="9">
    <location>
        <begin position="13"/>
        <end position="112"/>
    </location>
</feature>
<dbReference type="InterPro" id="IPR036615">
    <property type="entry name" value="Mur_ligase_C_dom_sf"/>
</dbReference>
<evidence type="ECO:0000313" key="12">
    <source>
        <dbReference type="EMBL" id="CAA9226587.1"/>
    </source>
</evidence>
<evidence type="ECO:0000259" key="9">
    <source>
        <dbReference type="Pfam" id="PF01225"/>
    </source>
</evidence>
<organism evidence="12">
    <name type="scientific">uncultured Actinomycetospora sp</name>
    <dbReference type="NCBI Taxonomy" id="1135996"/>
    <lineage>
        <taxon>Bacteria</taxon>
        <taxon>Bacillati</taxon>
        <taxon>Actinomycetota</taxon>
        <taxon>Actinomycetes</taxon>
        <taxon>Pseudonocardiales</taxon>
        <taxon>Pseudonocardiaceae</taxon>
        <taxon>Actinomycetospora</taxon>
        <taxon>environmental samples</taxon>
    </lineage>
</organism>
<evidence type="ECO:0000259" key="10">
    <source>
        <dbReference type="Pfam" id="PF02875"/>
    </source>
</evidence>
<dbReference type="GO" id="GO:0051301">
    <property type="term" value="P:cell division"/>
    <property type="evidence" value="ECO:0007669"/>
    <property type="project" value="UniProtKB-KW"/>
</dbReference>
<evidence type="ECO:0000259" key="11">
    <source>
        <dbReference type="Pfam" id="PF08245"/>
    </source>
</evidence>
<dbReference type="GO" id="GO:0008360">
    <property type="term" value="P:regulation of cell shape"/>
    <property type="evidence" value="ECO:0007669"/>
    <property type="project" value="UniProtKB-KW"/>
</dbReference>
<dbReference type="InterPro" id="IPR050061">
    <property type="entry name" value="MurCDEF_pg_biosynth"/>
</dbReference>
<evidence type="ECO:0000256" key="6">
    <source>
        <dbReference type="ARBA" id="ARBA00022984"/>
    </source>
</evidence>
<dbReference type="GO" id="GO:0071555">
    <property type="term" value="P:cell wall organization"/>
    <property type="evidence" value="ECO:0007669"/>
    <property type="project" value="UniProtKB-KW"/>
</dbReference>
<keyword evidence="4" id="KW-0067">ATP-binding</keyword>
<gene>
    <name evidence="12" type="ORF">AVDCRST_MAG54-819</name>
</gene>
<dbReference type="InterPro" id="IPR000713">
    <property type="entry name" value="Mur_ligase_N"/>
</dbReference>
<dbReference type="SUPFAM" id="SSF51984">
    <property type="entry name" value="MurCD N-terminal domain"/>
    <property type="match status" value="1"/>
</dbReference>
<dbReference type="Gene3D" id="3.40.50.720">
    <property type="entry name" value="NAD(P)-binding Rossmann-like Domain"/>
    <property type="match status" value="1"/>
</dbReference>
<dbReference type="InterPro" id="IPR013221">
    <property type="entry name" value="Mur_ligase_cen"/>
</dbReference>
<keyword evidence="3" id="KW-0547">Nucleotide-binding</keyword>
<protein>
    <submittedName>
        <fullName evidence="12">UDP-N-acetylmuramate--L-alanine ligase</fullName>
        <ecNumber evidence="12">6.3.2.8</ecNumber>
    </submittedName>
</protein>
<dbReference type="GO" id="GO:0008763">
    <property type="term" value="F:UDP-N-acetylmuramate-L-alanine ligase activity"/>
    <property type="evidence" value="ECO:0007669"/>
    <property type="project" value="UniProtKB-EC"/>
</dbReference>
<keyword evidence="2" id="KW-0132">Cell division</keyword>
<dbReference type="Pfam" id="PF02875">
    <property type="entry name" value="Mur_ligase_C"/>
    <property type="match status" value="1"/>
</dbReference>
<dbReference type="Pfam" id="PF08245">
    <property type="entry name" value="Mur_ligase_M"/>
    <property type="match status" value="1"/>
</dbReference>
<feature type="domain" description="Mur ligase C-terminal" evidence="10">
    <location>
        <begin position="312"/>
        <end position="357"/>
    </location>
</feature>
<dbReference type="SUPFAM" id="SSF53623">
    <property type="entry name" value="MurD-like peptide ligases, catalytic domain"/>
    <property type="match status" value="1"/>
</dbReference>
<dbReference type="PANTHER" id="PTHR43445:SF3">
    <property type="entry name" value="UDP-N-ACETYLMURAMATE--L-ALANINE LIGASE"/>
    <property type="match status" value="1"/>
</dbReference>
<evidence type="ECO:0000256" key="3">
    <source>
        <dbReference type="ARBA" id="ARBA00022741"/>
    </source>
</evidence>
<dbReference type="Gene3D" id="3.40.1190.10">
    <property type="entry name" value="Mur-like, catalytic domain"/>
    <property type="match status" value="1"/>
</dbReference>
<evidence type="ECO:0000256" key="1">
    <source>
        <dbReference type="ARBA" id="ARBA00022598"/>
    </source>
</evidence>
<sequence>MTARPGLPAAGGHVHFVGVGGIGMSGLARILAAWGYRVTGTDSQESELIERLTAEGIVTTIGHDDTANAASADLVVATAALRSTNPELLAASAAGVRTVKRAELLGLLANARRTIAVAGSHGKSTTSGMLVSALTHLDRDPSYAVGAVVGTSSTNAAPGEGELMVVEADEYDHSFLWIKPAVAIVTNIDFDHPDIYPDQAAYDHAYHRFLAGVPADGAIVANADDNGTRRVLVDAAGIRARVVWVGRSEVSGWRLDGDQLTSPAGDRVGLELQVAGAHNQLNASMATAALDAVGIPVADAARALGTFTGVGRRFEPKGEVAGVTVVDDYAHHPVEIAATLAAARGRFPGRRLWAVFQPHTY</sequence>
<name>A0A6J4HMM2_9PSEU</name>
<keyword evidence="1 12" id="KW-0436">Ligase</keyword>
<dbReference type="GO" id="GO:0009252">
    <property type="term" value="P:peptidoglycan biosynthetic process"/>
    <property type="evidence" value="ECO:0007669"/>
    <property type="project" value="UniProtKB-KW"/>
</dbReference>
<feature type="domain" description="Mur ligase central" evidence="11">
    <location>
        <begin position="117"/>
        <end position="289"/>
    </location>
</feature>
<evidence type="ECO:0000256" key="5">
    <source>
        <dbReference type="ARBA" id="ARBA00022960"/>
    </source>
</evidence>
<dbReference type="InterPro" id="IPR036565">
    <property type="entry name" value="Mur-like_cat_sf"/>
</dbReference>
<reference evidence="12" key="1">
    <citation type="submission" date="2020-02" db="EMBL/GenBank/DDBJ databases">
        <authorList>
            <person name="Meier V. D."/>
        </authorList>
    </citation>
    <scope>NUCLEOTIDE SEQUENCE</scope>
    <source>
        <strain evidence="12">AVDCRST_MAG54</strain>
    </source>
</reference>
<keyword evidence="7" id="KW-0131">Cell cycle</keyword>
<keyword evidence="8" id="KW-0961">Cell wall biogenesis/degradation</keyword>
<dbReference type="GO" id="GO:0005524">
    <property type="term" value="F:ATP binding"/>
    <property type="evidence" value="ECO:0007669"/>
    <property type="project" value="UniProtKB-KW"/>
</dbReference>
<evidence type="ECO:0000256" key="2">
    <source>
        <dbReference type="ARBA" id="ARBA00022618"/>
    </source>
</evidence>
<proteinExistence type="predicted"/>
<dbReference type="Gene3D" id="3.90.190.20">
    <property type="entry name" value="Mur ligase, C-terminal domain"/>
    <property type="match status" value="1"/>
</dbReference>
<keyword evidence="5" id="KW-0133">Cell shape</keyword>
<dbReference type="SUPFAM" id="SSF53244">
    <property type="entry name" value="MurD-like peptide ligases, peptide-binding domain"/>
    <property type="match status" value="1"/>
</dbReference>
<feature type="non-terminal residue" evidence="12">
    <location>
        <position position="361"/>
    </location>
</feature>
<evidence type="ECO:0000256" key="8">
    <source>
        <dbReference type="ARBA" id="ARBA00023316"/>
    </source>
</evidence>
<dbReference type="EC" id="6.3.2.8" evidence="12"/>
<dbReference type="PANTHER" id="PTHR43445">
    <property type="entry name" value="UDP-N-ACETYLMURAMATE--L-ALANINE LIGASE-RELATED"/>
    <property type="match status" value="1"/>
</dbReference>
<dbReference type="AlphaFoldDB" id="A0A6J4HMM2"/>